<dbReference type="AlphaFoldDB" id="A0A4U7KZ01"/>
<dbReference type="Pfam" id="PF00512">
    <property type="entry name" value="HisKA"/>
    <property type="match status" value="1"/>
</dbReference>
<feature type="region of interest" description="Disordered" evidence="1">
    <location>
        <begin position="971"/>
        <end position="1022"/>
    </location>
</feature>
<dbReference type="Proteomes" id="UP000306050">
    <property type="component" value="Chromosome SGRAM_10"/>
</dbReference>
<feature type="region of interest" description="Disordered" evidence="1">
    <location>
        <begin position="1"/>
        <end position="28"/>
    </location>
</feature>
<dbReference type="EMBL" id="SRRM01000003">
    <property type="protein sequence ID" value="TKY90003.1"/>
    <property type="molecule type" value="Genomic_DNA"/>
</dbReference>
<dbReference type="SMART" id="SM00388">
    <property type="entry name" value="HisKA"/>
    <property type="match status" value="1"/>
</dbReference>
<dbReference type="RefSeq" id="XP_029741988.1">
    <property type="nucleotide sequence ID" value="XM_029881900.1"/>
</dbReference>
<sequence>MQQHATSEPSSSRLSLPQVPIEQRDCDYGPDQWAHWLREYQLGAWSARTAPAQPPRLTPHHSPSNALKNTDRDKHPSFAKEEGTREVPTRTSPANSTSTPPKLSTTDPQRSPTTQTDQHDADHSWQFFRDNGWLPAPPLRDQHRSRLRKALIRHRLTAPQQRPALRFYVQHARAVFRCSSASIMVESPDATCMLILARDGGDTQVQTMPRESSLCSHAMLLADDQVLVVDNAEQDWRFSALSSSPLGCATLEGKPTCFYASAPFLLSDGGGGVKDGAQVGRLCIMDEHPRYDFGDADVRILSDIAMMASKAIEHEYDSTKSIKVAEMQQRTSNLIRMVENGVLMPKPVDPDRAILTKRISAHGLHVMAMPLNVMGRACVELKDCLGAAAVAAFDVSSIPCGEYDDGLPLGSSAVTMVSFSGPDRLRPRTIEPLLLRRDVFANALRSIDARADSQNQCKFYERGSSQDESSDTASGGASGCSEGHLDPCGELLPPKDQVPFYAVCVCHNPKKQHWTIMFLVAFAEMPDFGRQEHLFIEAVSQIASASLLPRQLAGLALLKSEFLSHVQHQLRTPLRTALGAVDHLRNAIDQTEGGAGNAALDLSPDGTLATMLDSIAGSAQTLNAYLNDLLSFQNENTLRTSEHVVVDIVSMVEAIADEEWENAQRLRPQPDTSSVAESVELIVRCTPELRHSQWLLDARTLETAIRKVIATAAHVTRSGYIEVIVRLAHGGVFRAIEPSRGNSNLSIEVEVLSTSNSTANDTAATVLTHAFGITDPFYRDFALNMALVSCMLKRCGGRLSVSSHVERKNSMRICLPVQHEPSPHVGRDPTSSILEGRFAVKTVAFYDMETEGLKRLATCIWDHLSSVANLVLTEDFKEADCIILPEVKASDVDQRWETMLSQSKSDSRFVLIRSSYLVQQKQVDSLSGRATLPFGLPHGPSSFWLLETFLSDGEPMPIYTMDSAHERRQRLASFQGQSSGNKLPTDPCHPGTWEHGAQLLSRRAHSHDPSPPQRIPYIRTRS</sequence>
<dbReference type="GeneID" id="40724196"/>
<evidence type="ECO:0000259" key="2">
    <source>
        <dbReference type="SMART" id="SM00388"/>
    </source>
</evidence>
<dbReference type="InterPro" id="IPR036097">
    <property type="entry name" value="HisK_dim/P_sf"/>
</dbReference>
<reference evidence="3 4" key="1">
    <citation type="submission" date="2019-05" db="EMBL/GenBank/DDBJ databases">
        <title>Sporisorium graminicola CBS 10092 draft sequencing and annotation.</title>
        <authorList>
            <person name="Solano-Gonzalez S."/>
            <person name="Caddick M.X."/>
            <person name="Darby A."/>
        </authorList>
    </citation>
    <scope>NUCLEOTIDE SEQUENCE [LARGE SCALE GENOMIC DNA]</scope>
    <source>
        <strain evidence="3 4">CBS 10092</strain>
    </source>
</reference>
<evidence type="ECO:0000313" key="3">
    <source>
        <dbReference type="EMBL" id="TKY90003.1"/>
    </source>
</evidence>
<feature type="compositionally biased region" description="Polar residues" evidence="1">
    <location>
        <begin position="972"/>
        <end position="982"/>
    </location>
</feature>
<dbReference type="PANTHER" id="PTHR43102:SF2">
    <property type="entry name" value="GAF DOMAIN-CONTAINING PROTEIN"/>
    <property type="match status" value="1"/>
</dbReference>
<organism evidence="3 4">
    <name type="scientific">Sporisorium graminicola</name>
    <dbReference type="NCBI Taxonomy" id="280036"/>
    <lineage>
        <taxon>Eukaryota</taxon>
        <taxon>Fungi</taxon>
        <taxon>Dikarya</taxon>
        <taxon>Basidiomycota</taxon>
        <taxon>Ustilaginomycotina</taxon>
        <taxon>Ustilaginomycetes</taxon>
        <taxon>Ustilaginales</taxon>
        <taxon>Ustilaginaceae</taxon>
        <taxon>Sporisorium</taxon>
    </lineage>
</organism>
<accession>A0A4U7KZ01</accession>
<dbReference type="PANTHER" id="PTHR43102">
    <property type="entry name" value="SLR1143 PROTEIN"/>
    <property type="match status" value="1"/>
</dbReference>
<feature type="region of interest" description="Disordered" evidence="1">
    <location>
        <begin position="47"/>
        <end position="120"/>
    </location>
</feature>
<dbReference type="CDD" id="cd00082">
    <property type="entry name" value="HisKA"/>
    <property type="match status" value="1"/>
</dbReference>
<dbReference type="InterPro" id="IPR029016">
    <property type="entry name" value="GAF-like_dom_sf"/>
</dbReference>
<feature type="domain" description="Signal transduction histidine kinase dimerisation/phosphoacceptor" evidence="2">
    <location>
        <begin position="558"/>
        <end position="638"/>
    </location>
</feature>
<keyword evidence="4" id="KW-1185">Reference proteome</keyword>
<feature type="region of interest" description="Disordered" evidence="1">
    <location>
        <begin position="460"/>
        <end position="479"/>
    </location>
</feature>
<evidence type="ECO:0000256" key="1">
    <source>
        <dbReference type="SAM" id="MobiDB-lite"/>
    </source>
</evidence>
<feature type="compositionally biased region" description="Basic and acidic residues" evidence="1">
    <location>
        <begin position="69"/>
        <end position="88"/>
    </location>
</feature>
<feature type="compositionally biased region" description="Polar residues" evidence="1">
    <location>
        <begin position="89"/>
        <end position="116"/>
    </location>
</feature>
<dbReference type="SUPFAM" id="SSF47384">
    <property type="entry name" value="Homodimeric domain of signal transducing histidine kinase"/>
    <property type="match status" value="1"/>
</dbReference>
<dbReference type="Gene3D" id="3.30.450.40">
    <property type="match status" value="1"/>
</dbReference>
<dbReference type="KEGG" id="sgra:EX895_001301"/>
<evidence type="ECO:0000313" key="4">
    <source>
        <dbReference type="Proteomes" id="UP000306050"/>
    </source>
</evidence>
<dbReference type="GO" id="GO:0000155">
    <property type="term" value="F:phosphorelay sensor kinase activity"/>
    <property type="evidence" value="ECO:0007669"/>
    <property type="project" value="InterPro"/>
</dbReference>
<dbReference type="OrthoDB" id="21225at2759"/>
<name>A0A4U7KZ01_9BASI</name>
<dbReference type="Gene3D" id="1.10.287.130">
    <property type="match status" value="1"/>
</dbReference>
<gene>
    <name evidence="3" type="ORF">EX895_001301</name>
</gene>
<protein>
    <recommendedName>
        <fullName evidence="2">Signal transduction histidine kinase dimerisation/phosphoacceptor domain-containing protein</fullName>
    </recommendedName>
</protein>
<proteinExistence type="predicted"/>
<feature type="compositionally biased region" description="Polar residues" evidence="1">
    <location>
        <begin position="1"/>
        <end position="15"/>
    </location>
</feature>
<dbReference type="InterPro" id="IPR003661">
    <property type="entry name" value="HisK_dim/P_dom"/>
</dbReference>
<dbReference type="SUPFAM" id="SSF55781">
    <property type="entry name" value="GAF domain-like"/>
    <property type="match status" value="1"/>
</dbReference>
<comment type="caution">
    <text evidence="3">The sequence shown here is derived from an EMBL/GenBank/DDBJ whole genome shotgun (WGS) entry which is preliminary data.</text>
</comment>